<dbReference type="InterPro" id="IPR050962">
    <property type="entry name" value="Phosphate-bind_PstS"/>
</dbReference>
<evidence type="ECO:0000256" key="2">
    <source>
        <dbReference type="ARBA" id="ARBA00022448"/>
    </source>
</evidence>
<accession>A0ABV1P260</accession>
<feature type="chain" id="PRO_5046514116" description="Phosphate-binding protein" evidence="5">
    <location>
        <begin position="23"/>
        <end position="377"/>
    </location>
</feature>
<dbReference type="PIRSF" id="PIRSF002756">
    <property type="entry name" value="PstS"/>
    <property type="match status" value="1"/>
</dbReference>
<dbReference type="RefSeq" id="WP_349805253.1">
    <property type="nucleotide sequence ID" value="NZ_JBEGDP010000022.1"/>
</dbReference>
<evidence type="ECO:0000313" key="8">
    <source>
        <dbReference type="Proteomes" id="UP001482520"/>
    </source>
</evidence>
<dbReference type="InterPro" id="IPR024370">
    <property type="entry name" value="PBP_domain"/>
</dbReference>
<comment type="similarity">
    <text evidence="1 4">Belongs to the PstS family.</text>
</comment>
<evidence type="ECO:0000256" key="3">
    <source>
        <dbReference type="ARBA" id="ARBA00022592"/>
    </source>
</evidence>
<keyword evidence="3 4" id="KW-0592">Phosphate transport</keyword>
<dbReference type="Gene3D" id="3.40.190.10">
    <property type="entry name" value="Periplasmic binding protein-like II"/>
    <property type="match status" value="2"/>
</dbReference>
<dbReference type="Proteomes" id="UP001482520">
    <property type="component" value="Unassembled WGS sequence"/>
</dbReference>
<keyword evidence="5" id="KW-0732">Signal</keyword>
<feature type="signal peptide" evidence="5">
    <location>
        <begin position="1"/>
        <end position="22"/>
    </location>
</feature>
<protein>
    <recommendedName>
        <fullName evidence="4">Phosphate-binding protein</fullName>
    </recommendedName>
</protein>
<keyword evidence="8" id="KW-1185">Reference proteome</keyword>
<dbReference type="PANTHER" id="PTHR42996">
    <property type="entry name" value="PHOSPHATE-BINDING PROTEIN PSTS"/>
    <property type="match status" value="1"/>
</dbReference>
<comment type="caution">
    <text evidence="7">The sequence shown here is derived from an EMBL/GenBank/DDBJ whole genome shotgun (WGS) entry which is preliminary data.</text>
</comment>
<keyword evidence="2 4" id="KW-0813">Transport</keyword>
<gene>
    <name evidence="7" type="ORF">V6R90_16080</name>
</gene>
<dbReference type="InterPro" id="IPR005673">
    <property type="entry name" value="ABC_phos-bd_PstS"/>
</dbReference>
<evidence type="ECO:0000313" key="7">
    <source>
        <dbReference type="EMBL" id="MEQ7848802.1"/>
    </source>
</evidence>
<evidence type="ECO:0000256" key="1">
    <source>
        <dbReference type="ARBA" id="ARBA00008725"/>
    </source>
</evidence>
<dbReference type="EMBL" id="JBEGDP010000022">
    <property type="protein sequence ID" value="MEQ7848802.1"/>
    <property type="molecule type" value="Genomic_DNA"/>
</dbReference>
<evidence type="ECO:0000256" key="4">
    <source>
        <dbReference type="PIRNR" id="PIRNR002756"/>
    </source>
</evidence>
<dbReference type="PANTHER" id="PTHR42996:SF1">
    <property type="entry name" value="PHOSPHATE-BINDING PROTEIN PSTS"/>
    <property type="match status" value="1"/>
</dbReference>
<evidence type="ECO:0000259" key="6">
    <source>
        <dbReference type="Pfam" id="PF12849"/>
    </source>
</evidence>
<proteinExistence type="inferred from homology"/>
<dbReference type="Pfam" id="PF12849">
    <property type="entry name" value="PBP_like_2"/>
    <property type="match status" value="1"/>
</dbReference>
<dbReference type="CDD" id="cd13565">
    <property type="entry name" value="PBP2_PstS"/>
    <property type="match status" value="1"/>
</dbReference>
<reference evidence="7 8" key="1">
    <citation type="submission" date="2024-02" db="EMBL/GenBank/DDBJ databases">
        <title>Full genome sequence of Nocardioides kribbensis.</title>
        <authorList>
            <person name="Poletto B.L."/>
            <person name="Silva G."/>
            <person name="Galante D."/>
            <person name="Campos K.R."/>
            <person name="Santos M.B.N."/>
            <person name="Sacchi C.T."/>
        </authorList>
    </citation>
    <scope>NUCLEOTIDE SEQUENCE [LARGE SCALE GENOMIC DNA]</scope>
    <source>
        <strain evidence="7 8">O4R</strain>
    </source>
</reference>
<evidence type="ECO:0000256" key="5">
    <source>
        <dbReference type="SAM" id="SignalP"/>
    </source>
</evidence>
<dbReference type="PROSITE" id="PS51257">
    <property type="entry name" value="PROKAR_LIPOPROTEIN"/>
    <property type="match status" value="1"/>
</dbReference>
<sequence>MKRTSIRRVIVPGIAAMTLALAGCAAGNETDSGSTGSDGDSASSDVTVEGQYTIGGASSQEAAQLAWTTGFSDVQPGATVTYEPVGSGGGRENFISGAYLTAGSDAYLVDEAPDNELTAATERCEGEAPIEVPNYVSPIAIIFNVDGVDELNLSPETLAGIFAGEITEWNDPAIEADNPDADLPSATINPVHRSDESGTTENFTNYLSVAAGDTWTEGAVETWPQAFGGEGAQGTSGVVSAVTDGQNAIGYADASQAGDLPAANIGVGSDFVEPSAEAAANILAVSPAAEDAGENQLVFDLDYTTDEADTYPIVLTSYMIACPTYPEQADADFVKAYLSYVLSEEGQQFGADEAGVAPLAPELEEQALAIVDTITAG</sequence>
<organism evidence="7 8">
    <name type="scientific">Nocardioides kribbensis</name>
    <dbReference type="NCBI Taxonomy" id="305517"/>
    <lineage>
        <taxon>Bacteria</taxon>
        <taxon>Bacillati</taxon>
        <taxon>Actinomycetota</taxon>
        <taxon>Actinomycetes</taxon>
        <taxon>Propionibacteriales</taxon>
        <taxon>Nocardioidaceae</taxon>
        <taxon>Nocardioides</taxon>
    </lineage>
</organism>
<name>A0ABV1P260_9ACTN</name>
<dbReference type="SUPFAM" id="SSF53850">
    <property type="entry name" value="Periplasmic binding protein-like II"/>
    <property type="match status" value="1"/>
</dbReference>
<feature type="domain" description="PBP" evidence="6">
    <location>
        <begin position="47"/>
        <end position="345"/>
    </location>
</feature>